<dbReference type="PANTHER" id="PTHR47708:SF2">
    <property type="entry name" value="SI:CH73-132F6.5"/>
    <property type="match status" value="1"/>
</dbReference>
<dbReference type="InterPro" id="IPR010839">
    <property type="entry name" value="AtuA_N"/>
</dbReference>
<evidence type="ECO:0000313" key="2">
    <source>
        <dbReference type="EMBL" id="RLV76175.1"/>
    </source>
</evidence>
<organism evidence="2 3">
    <name type="scientific">Streptomyces rapamycinicus (strain ATCC 29253 / DSM 41530 / NRRL 5491 / AYB-994)</name>
    <name type="common">Streptomyces hygroscopicus (strain ATCC 29253)</name>
    <dbReference type="NCBI Taxonomy" id="1343740"/>
    <lineage>
        <taxon>Bacteria</taxon>
        <taxon>Bacillati</taxon>
        <taxon>Actinomycetota</taxon>
        <taxon>Actinomycetes</taxon>
        <taxon>Kitasatosporales</taxon>
        <taxon>Streptomycetaceae</taxon>
        <taxon>Streptomyces</taxon>
        <taxon>Streptomyces violaceusniger group</taxon>
    </lineage>
</organism>
<dbReference type="RefSeq" id="WP_020865142.1">
    <property type="nucleotide sequence ID" value="NC_022785.1"/>
</dbReference>
<reference evidence="2 3" key="1">
    <citation type="journal article" date="2018" name="J. Biol. Chem.">
        <title>Discovery of the actinoplanic acid pathway in Streptomyces rapamycinicus reveals a genetically conserved synergism with rapamycin.</title>
        <authorList>
            <person name="Mrak P."/>
            <person name="Krastel P."/>
            <person name="Pivk Lukancic P."/>
            <person name="Tao J."/>
            <person name="Pistorius D."/>
            <person name="Moore C.M."/>
        </authorList>
    </citation>
    <scope>NUCLEOTIDE SEQUENCE [LARGE SCALE GENOMIC DNA]</scope>
    <source>
        <strain evidence="2 3">NRRL 5491</strain>
    </source>
</reference>
<sequence>MSKTVRLGAGMAFWGDSVQPAIRMVERGEIDYLCCDHLAELTMSILSKQMDRNPEYGYTRDILDLLRGALPMCVEKGVKVITNSGGANPRAAAGKIAELAGELGVSGIRIAVVTGDDLRPQIDDLMAREVTFANLDTGEELATVRPRLTHAAAYTGCEGIVEALEGGADIVVCGRVTDIALYLGPLRYEFGWKADDWERLGMATAVAHAIECGGQATGGLLAGGWWDTPGLEDLGYPIAEVAEDGTAVITKTPGSGGRVNIASVSEQMVYEILDPANYLTADVTADFSGIRLEQVGEDRVRITGATGRPAPETLKVNMGYRNGFIGEVQFTYTWPHAVAKARRGVEFLEKRLARAGFTATDTHVEYIGRNSMWNDRISVPDDPGLPEAVVRYAARCPDETEARKVFTESVPLYNNGPAGVGGIGTRPPLKELFAIWPCLVPREYVVQSVEMVEV</sequence>
<dbReference type="AlphaFoldDB" id="A0A0A0N4U3"/>
<feature type="domain" description="Acyclic terpene utilisation N-terminal" evidence="1">
    <location>
        <begin position="5"/>
        <end position="451"/>
    </location>
</feature>
<dbReference type="PANTHER" id="PTHR47708">
    <property type="match status" value="1"/>
</dbReference>
<evidence type="ECO:0000313" key="3">
    <source>
        <dbReference type="Proteomes" id="UP000281594"/>
    </source>
</evidence>
<accession>A0A0A0N4U3</accession>
<comment type="caution">
    <text evidence="2">The sequence shown here is derived from an EMBL/GenBank/DDBJ whole genome shotgun (WGS) entry which is preliminary data.</text>
</comment>
<dbReference type="Proteomes" id="UP000281594">
    <property type="component" value="Unassembled WGS sequence"/>
</dbReference>
<dbReference type="EMBL" id="QYCY01000002">
    <property type="protein sequence ID" value="RLV76175.1"/>
    <property type="molecule type" value="Genomic_DNA"/>
</dbReference>
<dbReference type="STRING" id="1343740.M271_00535"/>
<dbReference type="HOGENOM" id="CLU_012617_1_1_11"/>
<proteinExistence type="predicted"/>
<dbReference type="Pfam" id="PF07287">
    <property type="entry name" value="AtuA"/>
    <property type="match status" value="1"/>
</dbReference>
<dbReference type="KEGG" id="src:M271_00535"/>
<evidence type="ECO:0000259" key="1">
    <source>
        <dbReference type="Pfam" id="PF07287"/>
    </source>
</evidence>
<protein>
    <recommendedName>
        <fullName evidence="1">Acyclic terpene utilisation N-terminal domain-containing protein</fullName>
    </recommendedName>
</protein>
<name>A0A0A0N4U3_STRRN</name>
<gene>
    <name evidence="2" type="ORF">D3C57_143155</name>
</gene>
<dbReference type="eggNOG" id="COG3185">
    <property type="taxonomic scope" value="Bacteria"/>
</dbReference>